<dbReference type="InterPro" id="IPR036890">
    <property type="entry name" value="HATPase_C_sf"/>
</dbReference>
<dbReference type="Proteomes" id="UP000077177">
    <property type="component" value="Chromosome"/>
</dbReference>
<dbReference type="Gene3D" id="3.30.565.10">
    <property type="entry name" value="Histidine kinase-like ATPase, C-terminal domain"/>
    <property type="match status" value="1"/>
</dbReference>
<dbReference type="InterPro" id="IPR045261">
    <property type="entry name" value="MORC_ATPase"/>
</dbReference>
<organism evidence="2 3">
    <name type="scientific">Flavisolibacter tropicus</name>
    <dbReference type="NCBI Taxonomy" id="1492898"/>
    <lineage>
        <taxon>Bacteria</taxon>
        <taxon>Pseudomonadati</taxon>
        <taxon>Bacteroidota</taxon>
        <taxon>Chitinophagia</taxon>
        <taxon>Chitinophagales</taxon>
        <taxon>Chitinophagaceae</taxon>
        <taxon>Flavisolibacter</taxon>
    </lineage>
</organism>
<reference evidence="3" key="1">
    <citation type="submission" date="2015-01" db="EMBL/GenBank/DDBJ databases">
        <title>Flavisolibacter sp./LCS9/ whole genome sequencing.</title>
        <authorList>
            <person name="Kim M.K."/>
            <person name="Srinivasan S."/>
            <person name="Lee J.-J."/>
        </authorList>
    </citation>
    <scope>NUCLEOTIDE SEQUENCE [LARGE SCALE GENOMIC DNA]</scope>
    <source>
        <strain evidence="3">LCS9</strain>
    </source>
</reference>
<dbReference type="KEGG" id="fla:SY85_14330"/>
<sequence length="753" mass="87139">MLGQIELKGWQCIAELVDNSIDAMLKSSLIDKENEINIDIPSRSELSRNTPLTITDNGIGMTAEELESCLKAGYTSKSSDNLGLFGMGFNIATARLGDVVEVWTSTKDMNHDIGVRIDLIEMQRTKSFVRELLKRSKTFKVSGTSIEISKFHPRAEKLLNRQHIQKELNRIYSKRLLDDYKISIKTNGIALKPFEFCVWSEERSVEYEGEKIYAIQKFEHEYDDRYYCSRCFIWIDEYETELTTASVCPNCNQADSIQTRKIAIRGWVGIQRYNDLEHFGINIIRNGRIIKKLDKSLFTWQDRDNRNNGDPIKDYPIDTTAQGGRIVGEIIADFITPTYTKDSFEETDKHWLNSIEIVRGAGPMQPKIAEKLNFPKNRSPLAKLFYGYRKSHPPGLRNLIPGTKTGQGLYTEAKRWADLFYAGDPEYQTDEKWYQAVLDAEFPEDDSSTDPTDLNSSEPTSINNSTGGFTPAPTLSDDGIGEYIESFPGRKKLIMDHEYDLRPLLNEMPYNISIYNYWPSSELKSPIIFEAKKASKFNVYVNNNHPLFKDFADGWDDLILMEISTRYYEKINNLDIWPVSRIYYELKRKYAGERMLNVQALVAEAKALVTDLQNFLVNESSERQLSEPAGLDNEQLKTLKQNYLQVEMKGLINTESLTKSTEYLRYMDFAYIIDFAKCHPELIYDEKYFALPYSSLDEDDIKSRQLEQYNGYFNDIKWFIYDLANYTEVLVKQQKNLIIRNRFSLEFLNGKTV</sequence>
<name>A0A172TWX4_9BACT</name>
<evidence type="ECO:0000256" key="1">
    <source>
        <dbReference type="SAM" id="MobiDB-lite"/>
    </source>
</evidence>
<evidence type="ECO:0008006" key="4">
    <source>
        <dbReference type="Google" id="ProtNLM"/>
    </source>
</evidence>
<feature type="region of interest" description="Disordered" evidence="1">
    <location>
        <begin position="443"/>
        <end position="475"/>
    </location>
</feature>
<dbReference type="GO" id="GO:0016887">
    <property type="term" value="F:ATP hydrolysis activity"/>
    <property type="evidence" value="ECO:0007669"/>
    <property type="project" value="InterPro"/>
</dbReference>
<dbReference type="PANTHER" id="PTHR23336">
    <property type="entry name" value="ZINC FINGER CW-TYPE COILED-COIL DOMAIN PROTEIN 3"/>
    <property type="match status" value="1"/>
</dbReference>
<feature type="compositionally biased region" description="Polar residues" evidence="1">
    <location>
        <begin position="449"/>
        <end position="468"/>
    </location>
</feature>
<proteinExistence type="predicted"/>
<dbReference type="Pfam" id="PF13589">
    <property type="entry name" value="HATPase_c_3"/>
    <property type="match status" value="1"/>
</dbReference>
<dbReference type="STRING" id="1492898.SY85_14330"/>
<reference evidence="2 3" key="2">
    <citation type="journal article" date="2016" name="Int. J. Syst. Evol. Microbiol.">
        <title>Flavisolibacter tropicus sp. nov., isolated from tropical soil.</title>
        <authorList>
            <person name="Lee J.J."/>
            <person name="Kang M.S."/>
            <person name="Kim G.S."/>
            <person name="Lee C.S."/>
            <person name="Lim S."/>
            <person name="Lee J."/>
            <person name="Roh S.H."/>
            <person name="Kang H."/>
            <person name="Ha J.M."/>
            <person name="Bae S."/>
            <person name="Jung H.Y."/>
            <person name="Kim M.K."/>
        </authorList>
    </citation>
    <scope>NUCLEOTIDE SEQUENCE [LARGE SCALE GENOMIC DNA]</scope>
    <source>
        <strain evidence="2 3">LCS9</strain>
    </source>
</reference>
<dbReference type="PANTHER" id="PTHR23336:SF76">
    <property type="entry name" value="MORC S5 DOMAIN-CONTAINING PROTEIN"/>
    <property type="match status" value="1"/>
</dbReference>
<dbReference type="SUPFAM" id="SSF55874">
    <property type="entry name" value="ATPase domain of HSP90 chaperone/DNA topoisomerase II/histidine kinase"/>
    <property type="match status" value="1"/>
</dbReference>
<evidence type="ECO:0000313" key="2">
    <source>
        <dbReference type="EMBL" id="ANE51506.1"/>
    </source>
</evidence>
<protein>
    <recommendedName>
        <fullName evidence="4">Histidine kinase/HSP90-like ATPase domain-containing protein</fullName>
    </recommendedName>
</protein>
<dbReference type="PATRIC" id="fig|1492898.3.peg.3102"/>
<accession>A0A172TWX4</accession>
<dbReference type="EMBL" id="CP011390">
    <property type="protein sequence ID" value="ANE51506.1"/>
    <property type="molecule type" value="Genomic_DNA"/>
</dbReference>
<gene>
    <name evidence="2" type="ORF">SY85_14330</name>
</gene>
<dbReference type="AlphaFoldDB" id="A0A172TWX4"/>
<keyword evidence="3" id="KW-1185">Reference proteome</keyword>
<evidence type="ECO:0000313" key="3">
    <source>
        <dbReference type="Proteomes" id="UP000077177"/>
    </source>
</evidence>